<keyword evidence="1" id="KW-0732">Signal</keyword>
<dbReference type="KEGG" id="pyo:PY17X_0623000"/>
<dbReference type="GeneID" id="3807205"/>
<dbReference type="VEuPathDB" id="PlasmoDB:Py17XNL_000600776"/>
<sequence length="574" mass="65147">MAYTHLFYIFAFIFLYLYKSEEINVEREDTLKESSLKENSLKENSLENNSTKDVEDTHFDVGLDNLSLLPNPIELYNYINSEDGKKKGKYLNNLKGALKKKQLSKEMFLELYESALSYFDIDGYTFLMEKVMSKEYGNKFLQKKKKKNELYPHCDNITNSRIKNNQARNSRKEKIGNKNVDKNNVDKNNIDISEQIEYPGGPIRSSYGNNLSKLMKESLENVETIESSKEPGLANMLLQSLTMVKGLIQSVASSVVDIVPPLIPPPIWVNRPLPCLPMVTGKNCLGSILYPITAAEFITADVTDSTMNGIIASFPSKYSSKIGKTSNTQYRICAMAYLGMYCASLFPICWLPIGLKVAETMSVCFPQCLATLIACPGFWIDDIEGPCSDASVPPFCSFSIFVNHKIIPPQLSTYEGSHLYPKTCPEKDENYDIQEELYDNEIQGNKESIYLNEKKSYSNISLPTYTDSVKTIYDDNIKPESIDACNCLGIENLCTKHFAIPVSKKYNDPNYTFIFEHKYEEPVKLTKFQKNCCSICKQIFNIIAPKKKKIIDLKGFNIYPKKLGSSFLSNIVIH</sequence>
<dbReference type="AlphaFoldDB" id="A0A078KDX2"/>
<dbReference type="Proteomes" id="UP000072874">
    <property type="component" value="Chromosome 6"/>
</dbReference>
<name>A0A078KDX2_PLAYE</name>
<dbReference type="Proteomes" id="UP000072904">
    <property type="component" value="Chromosome 6"/>
</dbReference>
<evidence type="ECO:0000313" key="5">
    <source>
        <dbReference type="Proteomes" id="UP000072904"/>
    </source>
</evidence>
<protein>
    <submittedName>
        <fullName evidence="2">Uncharacterized protein</fullName>
    </submittedName>
</protein>
<evidence type="ECO:0000313" key="2">
    <source>
        <dbReference type="EMBL" id="CDU17081.1"/>
    </source>
</evidence>
<dbReference type="OrthoDB" id="363195at2759"/>
<reference evidence="2" key="2">
    <citation type="submission" date="2014-05" db="EMBL/GenBank/DDBJ databases">
        <authorList>
            <person name="Aslett A.Martin."/>
            <person name="De Silva Nishadi"/>
        </authorList>
    </citation>
    <scope>NUCLEOTIDE SEQUENCE</scope>
    <source>
        <strain evidence="2">YM</strain>
    </source>
</reference>
<dbReference type="VEuPathDB" id="PlasmoDB:PYYM_0622100"/>
<accession>A0A078KDX2</accession>
<evidence type="ECO:0000313" key="3">
    <source>
        <dbReference type="EMBL" id="VTZ75536.1"/>
    </source>
</evidence>
<dbReference type="OMA" id="ETMSVCF"/>
<reference evidence="3" key="4">
    <citation type="submission" date="2019-05" db="EMBL/GenBank/DDBJ databases">
        <authorList>
            <consortium name="Pathogen Informatics"/>
        </authorList>
    </citation>
    <scope>NUCLEOTIDE SEQUENCE</scope>
    <source>
        <strain evidence="3">17X</strain>
    </source>
</reference>
<dbReference type="RefSeq" id="XP_729908.1">
    <property type="nucleotide sequence ID" value="XM_724815.1"/>
</dbReference>
<dbReference type="EMBL" id="LK934634">
    <property type="protein sequence ID" value="CDU17081.1"/>
    <property type="molecule type" value="Genomic_DNA"/>
</dbReference>
<dbReference type="VEuPathDB" id="PlasmoDB:PY02055"/>
<evidence type="ECO:0000313" key="4">
    <source>
        <dbReference type="Proteomes" id="UP000072874"/>
    </source>
</evidence>
<gene>
    <name evidence="3" type="ORF">PY17X_0623000</name>
    <name evidence="2" type="ORF">PYYM_0622100</name>
</gene>
<reference evidence="4 5" key="1">
    <citation type="journal article" date="2014" name="BMC Biol.">
        <title>A comprehensive evaluation of rodent malaria parasite genomes and gene expression.</title>
        <authorList>
            <person name="Otto T.D."/>
            <person name="Bohme U."/>
            <person name="Jackson A.P."/>
            <person name="Hunt M."/>
            <person name="Franke-Fayard B."/>
            <person name="Hoeijmakers W.A."/>
            <person name="Religa A.A."/>
            <person name="Robertson L."/>
            <person name="Sanders M."/>
            <person name="Ogun S.A."/>
            <person name="Cunningham D."/>
            <person name="Erhart A."/>
            <person name="Billker O."/>
            <person name="Khan S.M."/>
            <person name="Stunnenberg H.G."/>
            <person name="Langhorne J."/>
            <person name="Holder A.A."/>
            <person name="Waters A.P."/>
            <person name="Newbold C.I."/>
            <person name="Pain A."/>
            <person name="Berriman M."/>
            <person name="Janse C.J."/>
        </authorList>
    </citation>
    <scope>NUCLEOTIDE SEQUENCE [LARGE SCALE GENOMIC DNA]</scope>
    <source>
        <strain evidence="3 4">17X</strain>
        <strain evidence="2 5">YM</strain>
    </source>
</reference>
<evidence type="ECO:0000256" key="1">
    <source>
        <dbReference type="SAM" id="SignalP"/>
    </source>
</evidence>
<reference evidence="3" key="3">
    <citation type="submission" date="2014-05" db="EMBL/GenBank/DDBJ databases">
        <authorList>
            <person name="Aslett M.A."/>
            <person name="De Silva N."/>
        </authorList>
    </citation>
    <scope>NUCLEOTIDE SEQUENCE</scope>
    <source>
        <strain evidence="3">17X</strain>
    </source>
</reference>
<proteinExistence type="predicted"/>
<feature type="signal peptide" evidence="1">
    <location>
        <begin position="1"/>
        <end position="22"/>
    </location>
</feature>
<dbReference type="EMBL" id="LM993660">
    <property type="protein sequence ID" value="VTZ75536.1"/>
    <property type="molecule type" value="Genomic_DNA"/>
</dbReference>
<organism evidence="2 5">
    <name type="scientific">Plasmodium yoelii</name>
    <dbReference type="NCBI Taxonomy" id="5861"/>
    <lineage>
        <taxon>Eukaryota</taxon>
        <taxon>Sar</taxon>
        <taxon>Alveolata</taxon>
        <taxon>Apicomplexa</taxon>
        <taxon>Aconoidasida</taxon>
        <taxon>Haemosporida</taxon>
        <taxon>Plasmodiidae</taxon>
        <taxon>Plasmodium</taxon>
        <taxon>Plasmodium (Vinckeia)</taxon>
    </lineage>
</organism>
<feature type="chain" id="PRO_5014502223" evidence="1">
    <location>
        <begin position="23"/>
        <end position="574"/>
    </location>
</feature>
<dbReference type="VEuPathDB" id="PlasmoDB:PY17X_0623000"/>